<dbReference type="EMBL" id="JAAAIN010003125">
    <property type="protein sequence ID" value="KAG0287571.1"/>
    <property type="molecule type" value="Genomic_DNA"/>
</dbReference>
<reference evidence="1" key="1">
    <citation type="journal article" date="2020" name="Fungal Divers.">
        <title>Resolving the Mortierellaceae phylogeny through synthesis of multi-gene phylogenetics and phylogenomics.</title>
        <authorList>
            <person name="Vandepol N."/>
            <person name="Liber J."/>
            <person name="Desiro A."/>
            <person name="Na H."/>
            <person name="Kennedy M."/>
            <person name="Barry K."/>
            <person name="Grigoriev I.V."/>
            <person name="Miller A.N."/>
            <person name="O'Donnell K."/>
            <person name="Stajich J.E."/>
            <person name="Bonito G."/>
        </authorList>
    </citation>
    <scope>NUCLEOTIDE SEQUENCE</scope>
    <source>
        <strain evidence="1">NVP60</strain>
    </source>
</reference>
<gene>
    <name evidence="1" type="ORF">BGZ97_007060</name>
</gene>
<feature type="non-terminal residue" evidence="1">
    <location>
        <position position="1"/>
    </location>
</feature>
<dbReference type="OrthoDB" id="2406217at2759"/>
<dbReference type="Proteomes" id="UP000823405">
    <property type="component" value="Unassembled WGS sequence"/>
</dbReference>
<keyword evidence="2" id="KW-1185">Reference proteome</keyword>
<name>A0A9P6UFE2_9FUNG</name>
<feature type="non-terminal residue" evidence="1">
    <location>
        <position position="103"/>
    </location>
</feature>
<dbReference type="AlphaFoldDB" id="A0A9P6UFE2"/>
<organism evidence="1 2">
    <name type="scientific">Linnemannia gamsii</name>
    <dbReference type="NCBI Taxonomy" id="64522"/>
    <lineage>
        <taxon>Eukaryota</taxon>
        <taxon>Fungi</taxon>
        <taxon>Fungi incertae sedis</taxon>
        <taxon>Mucoromycota</taxon>
        <taxon>Mortierellomycotina</taxon>
        <taxon>Mortierellomycetes</taxon>
        <taxon>Mortierellales</taxon>
        <taxon>Mortierellaceae</taxon>
        <taxon>Linnemannia</taxon>
    </lineage>
</organism>
<evidence type="ECO:0000313" key="2">
    <source>
        <dbReference type="Proteomes" id="UP000823405"/>
    </source>
</evidence>
<comment type="caution">
    <text evidence="1">The sequence shown here is derived from an EMBL/GenBank/DDBJ whole genome shotgun (WGS) entry which is preliminary data.</text>
</comment>
<proteinExistence type="predicted"/>
<accession>A0A9P6UFE2</accession>
<protein>
    <submittedName>
        <fullName evidence="1">Uncharacterized protein</fullName>
    </submittedName>
</protein>
<evidence type="ECO:0000313" key="1">
    <source>
        <dbReference type="EMBL" id="KAG0287571.1"/>
    </source>
</evidence>
<sequence length="103" mass="11602">YTAAEMKLRTVFLTIEHKLHEHSEKDGVQTGSIESAFSNQEKRSLAHFSTDALERQVCKILVRHKLPYTFVQSSLLQELLELAHAAPSKEDLKLPSNDTIAKG</sequence>